<gene>
    <name evidence="1" type="ORF">KCQ71_25300</name>
</gene>
<dbReference type="RefSeq" id="WP_223411483.1">
    <property type="nucleotide sequence ID" value="NZ_JAGSHT010000029.1"/>
</dbReference>
<dbReference type="Proteomes" id="UP000826651">
    <property type="component" value="Unassembled WGS sequence"/>
</dbReference>
<evidence type="ECO:0000313" key="1">
    <source>
        <dbReference type="EMBL" id="MBZ2199485.1"/>
    </source>
</evidence>
<reference evidence="1 2" key="1">
    <citation type="submission" date="2021-04" db="EMBL/GenBank/DDBJ databases">
        <title>Ruania sp. nov., isolated from sandy soil of mangrove forest.</title>
        <authorList>
            <person name="Ge X."/>
            <person name="Huang R."/>
            <person name="Liu W."/>
        </authorList>
    </citation>
    <scope>NUCLEOTIDE SEQUENCE [LARGE SCALE GENOMIC DNA]</scope>
    <source>
        <strain evidence="1 2">N2-46</strain>
    </source>
</reference>
<accession>A0ABS7SGJ8</accession>
<proteinExistence type="predicted"/>
<name>A0ABS7SGJ8_9MICO</name>
<evidence type="ECO:0000313" key="2">
    <source>
        <dbReference type="Proteomes" id="UP000826651"/>
    </source>
</evidence>
<protein>
    <submittedName>
        <fullName evidence="1">Uncharacterized protein</fullName>
    </submittedName>
</protein>
<keyword evidence="2" id="KW-1185">Reference proteome</keyword>
<sequence length="105" mass="10796">MTWTEKIPPFLAGVLLANSVPHLGTAVTGRTHLTPIAGSESSPAVNLAWGAANAIGGLTLLRAGSRPGGGAWDRRLIAFELGAAVFSVWMVASEAVLHVNTPAAR</sequence>
<comment type="caution">
    <text evidence="1">The sequence shown here is derived from an EMBL/GenBank/DDBJ whole genome shotgun (WGS) entry which is preliminary data.</text>
</comment>
<dbReference type="EMBL" id="JAGSHT010000029">
    <property type="protein sequence ID" value="MBZ2199485.1"/>
    <property type="molecule type" value="Genomic_DNA"/>
</dbReference>
<organism evidence="1 2">
    <name type="scientific">Occultella gossypii</name>
    <dbReference type="NCBI Taxonomy" id="2800820"/>
    <lineage>
        <taxon>Bacteria</taxon>
        <taxon>Bacillati</taxon>
        <taxon>Actinomycetota</taxon>
        <taxon>Actinomycetes</taxon>
        <taxon>Micrococcales</taxon>
        <taxon>Ruaniaceae</taxon>
        <taxon>Occultella</taxon>
    </lineage>
</organism>